<reference evidence="7 8" key="1">
    <citation type="submission" date="2018-08" db="EMBL/GenBank/DDBJ databases">
        <title>Salinimonas sediminis sp. nov., a piezophilic bacterium isolated from a deep-sea sediment sample from the New Britain Trench.</title>
        <authorList>
            <person name="Cao J."/>
        </authorList>
    </citation>
    <scope>NUCLEOTIDE SEQUENCE [LARGE SCALE GENOMIC DNA]</scope>
    <source>
        <strain evidence="7 8">N102</strain>
    </source>
</reference>
<feature type="transmembrane region" description="Helical" evidence="6">
    <location>
        <begin position="248"/>
        <end position="267"/>
    </location>
</feature>
<accession>A0A346NNJ5</accession>
<feature type="transmembrane region" description="Helical" evidence="6">
    <location>
        <begin position="12"/>
        <end position="29"/>
    </location>
</feature>
<sequence length="298" mass="31867">MVAVLKQHPWRSLLVLFWLVIVMMQPAPLNMLADYAAFSVLGVTGAVFANATGAGGGVVFVPFFHHLGLTPMQIVATSFAIQCCGMSAGALTWWHYYRKHHGQDEQWQPLTASLLLTVPCSIGAILLAQWGQHLAALAAFGENAAQLHIGFGLFSIMLALAILGSVPLLKRSRFELKLSKGDCLALPLIAFIGGLVTAWLSVGVGELVAVYLIIRRFNITMSIAVAVMLSALTVWAAVGFHIVQSQAIIWPIVLFAGAGAVIGGIVAKRVVLAFNASHLKIFFGVWVLLMGLAGLPVF</sequence>
<gene>
    <name evidence="7" type="ORF">D0Y50_12525</name>
</gene>
<dbReference type="KEGG" id="salm:D0Y50_12525"/>
<dbReference type="PANTHER" id="PTHR43701:SF2">
    <property type="entry name" value="MEMBRANE TRANSPORTER PROTEIN YJNA-RELATED"/>
    <property type="match status" value="1"/>
</dbReference>
<keyword evidence="3 6" id="KW-0812">Transmembrane</keyword>
<comment type="similarity">
    <text evidence="2 6">Belongs to the 4-toluene sulfonate uptake permease (TSUP) (TC 2.A.102) family.</text>
</comment>
<dbReference type="EMBL" id="CP031769">
    <property type="protein sequence ID" value="AXR07102.1"/>
    <property type="molecule type" value="Genomic_DNA"/>
</dbReference>
<feature type="transmembrane region" description="Helical" evidence="6">
    <location>
        <begin position="149"/>
        <end position="169"/>
    </location>
</feature>
<feature type="transmembrane region" description="Helical" evidence="6">
    <location>
        <begin position="279"/>
        <end position="297"/>
    </location>
</feature>
<dbReference type="Pfam" id="PF01925">
    <property type="entry name" value="TauE"/>
    <property type="match status" value="1"/>
</dbReference>
<evidence type="ECO:0000256" key="6">
    <source>
        <dbReference type="RuleBase" id="RU363041"/>
    </source>
</evidence>
<feature type="transmembrane region" description="Helical" evidence="6">
    <location>
        <begin position="107"/>
        <end position="128"/>
    </location>
</feature>
<dbReference type="OrthoDB" id="7594505at2"/>
<feature type="transmembrane region" description="Helical" evidence="6">
    <location>
        <begin position="35"/>
        <end position="62"/>
    </location>
</feature>
<dbReference type="RefSeq" id="WP_108568316.1">
    <property type="nucleotide sequence ID" value="NZ_CP031769.1"/>
</dbReference>
<keyword evidence="4 6" id="KW-1133">Transmembrane helix</keyword>
<dbReference type="InterPro" id="IPR002781">
    <property type="entry name" value="TM_pro_TauE-like"/>
</dbReference>
<dbReference type="Proteomes" id="UP000262073">
    <property type="component" value="Chromosome"/>
</dbReference>
<dbReference type="GO" id="GO:0005886">
    <property type="term" value="C:plasma membrane"/>
    <property type="evidence" value="ECO:0007669"/>
    <property type="project" value="UniProtKB-SubCell"/>
</dbReference>
<protein>
    <recommendedName>
        <fullName evidence="6">Probable membrane transporter protein</fullName>
    </recommendedName>
</protein>
<keyword evidence="6" id="KW-1003">Cell membrane</keyword>
<proteinExistence type="inferred from homology"/>
<organism evidence="7 8">
    <name type="scientific">Salinimonas sediminis</name>
    <dbReference type="NCBI Taxonomy" id="2303538"/>
    <lineage>
        <taxon>Bacteria</taxon>
        <taxon>Pseudomonadati</taxon>
        <taxon>Pseudomonadota</taxon>
        <taxon>Gammaproteobacteria</taxon>
        <taxon>Alteromonadales</taxon>
        <taxon>Alteromonadaceae</taxon>
        <taxon>Alteromonas/Salinimonas group</taxon>
        <taxon>Salinimonas</taxon>
    </lineage>
</organism>
<dbReference type="PANTHER" id="PTHR43701">
    <property type="entry name" value="MEMBRANE TRANSPORTER PROTEIN MJ0441-RELATED"/>
    <property type="match status" value="1"/>
</dbReference>
<name>A0A346NNJ5_9ALTE</name>
<evidence type="ECO:0000256" key="5">
    <source>
        <dbReference type="ARBA" id="ARBA00023136"/>
    </source>
</evidence>
<feature type="transmembrane region" description="Helical" evidence="6">
    <location>
        <begin position="221"/>
        <end position="242"/>
    </location>
</feature>
<keyword evidence="8" id="KW-1185">Reference proteome</keyword>
<feature type="transmembrane region" description="Helical" evidence="6">
    <location>
        <begin position="189"/>
        <end position="214"/>
    </location>
</feature>
<keyword evidence="5 6" id="KW-0472">Membrane</keyword>
<dbReference type="AlphaFoldDB" id="A0A346NNJ5"/>
<comment type="subcellular location">
    <subcellularLocation>
        <location evidence="6">Cell membrane</location>
        <topology evidence="6">Multi-pass membrane protein</topology>
    </subcellularLocation>
    <subcellularLocation>
        <location evidence="1">Membrane</location>
        <topology evidence="1">Multi-pass membrane protein</topology>
    </subcellularLocation>
</comment>
<evidence type="ECO:0000313" key="8">
    <source>
        <dbReference type="Proteomes" id="UP000262073"/>
    </source>
</evidence>
<evidence type="ECO:0000256" key="1">
    <source>
        <dbReference type="ARBA" id="ARBA00004141"/>
    </source>
</evidence>
<evidence type="ECO:0000313" key="7">
    <source>
        <dbReference type="EMBL" id="AXR07102.1"/>
    </source>
</evidence>
<feature type="transmembrane region" description="Helical" evidence="6">
    <location>
        <begin position="74"/>
        <end position="95"/>
    </location>
</feature>
<evidence type="ECO:0000256" key="3">
    <source>
        <dbReference type="ARBA" id="ARBA00022692"/>
    </source>
</evidence>
<evidence type="ECO:0000256" key="2">
    <source>
        <dbReference type="ARBA" id="ARBA00009142"/>
    </source>
</evidence>
<evidence type="ECO:0000256" key="4">
    <source>
        <dbReference type="ARBA" id="ARBA00022989"/>
    </source>
</evidence>
<dbReference type="InterPro" id="IPR051598">
    <property type="entry name" value="TSUP/Inactive_protease-like"/>
</dbReference>